<comment type="subunit">
    <text evidence="4">Homodimers and heterodimers.</text>
</comment>
<evidence type="ECO:0000259" key="6">
    <source>
        <dbReference type="PROSITE" id="PS51745"/>
    </source>
</evidence>
<feature type="compositionally biased region" description="Polar residues" evidence="5">
    <location>
        <begin position="515"/>
        <end position="541"/>
    </location>
</feature>
<keyword evidence="4" id="KW-0805">Transcription regulation</keyword>
<evidence type="ECO:0000313" key="8">
    <source>
        <dbReference type="Proteomes" id="UP001497522"/>
    </source>
</evidence>
<accession>A0ABP1AP52</accession>
<keyword evidence="8" id="KW-1185">Reference proteome</keyword>
<comment type="similarity">
    <text evidence="1 4">Belongs to the Aux/IAA family.</text>
</comment>
<comment type="subcellular location">
    <subcellularLocation>
        <location evidence="4">Nucleus</location>
    </subcellularLocation>
</comment>
<dbReference type="InterPro" id="IPR053793">
    <property type="entry name" value="PB1-like"/>
</dbReference>
<proteinExistence type="inferred from homology"/>
<evidence type="ECO:0000256" key="1">
    <source>
        <dbReference type="ARBA" id="ARBA00006728"/>
    </source>
</evidence>
<evidence type="ECO:0000256" key="3">
    <source>
        <dbReference type="ARBA" id="ARBA00023294"/>
    </source>
</evidence>
<organism evidence="7 8">
    <name type="scientific">Sphagnum jensenii</name>
    <dbReference type="NCBI Taxonomy" id="128206"/>
    <lineage>
        <taxon>Eukaryota</taxon>
        <taxon>Viridiplantae</taxon>
        <taxon>Streptophyta</taxon>
        <taxon>Embryophyta</taxon>
        <taxon>Bryophyta</taxon>
        <taxon>Sphagnophytina</taxon>
        <taxon>Sphagnopsida</taxon>
        <taxon>Sphagnales</taxon>
        <taxon>Sphagnaceae</taxon>
        <taxon>Sphagnum</taxon>
    </lineage>
</organism>
<comment type="function">
    <text evidence="4">Aux/IAA proteins are short-lived transcriptional factors that function as repressors of early auxin response genes at low auxin concentrations.</text>
</comment>
<protein>
    <recommendedName>
        <fullName evidence="4">Auxin-responsive protein</fullName>
    </recommendedName>
</protein>
<dbReference type="PROSITE" id="PS51745">
    <property type="entry name" value="PB1"/>
    <property type="match status" value="1"/>
</dbReference>
<sequence length="714" mass="75758">MLNEAQESSQEQLMAAIVAPEVIVGESNRSECASVSVCAAGKGQQNVGRFEVVFQRKLQPSGGTMYAEEADQEKHNGHNWKPLREHDYIGLSDVSSSSSSSSFLHNVVQQQRGGGGEKVVREEEEEELNLNLGATELRLGPLPNHLLLLESGRRIAKEGGVEGGGSSSLKRSGSAAELAAGYCGSDNARECQGARDEESLRLGIGLVSKRDDAAAADSGGRSTDKTLMGRGGGQQQQPNNLQERPKQELISMQESDLPEMMMHQGGTAARGGAAASNSVTNPRISADQRYPQEPPRYVAESMLADLHRSGIMQEFMERKHMMRQGGGGGGGGEKNGHFWLGGNSEPPHHLPHSSSCPQEPLAAGGGSSRSAALCPPPPHSKNGMGGAKRGFSEVIGNSLLVESRRSGGPYPPPPDGRNGFADGGATVGGRCSAHANSGRSNSAVEISQQQQKHHAAPPPSAMYPCSSPKPSPPGNGSFGAFHSQQQQQPPPAAPRGGLPLMSNNRGVEMNGGVTGNNLESNPKAWDSSQLKNIHQEATSEIISKHPSPDTGSAAPVKDAAVPTTAPPPRQSQVIGWPPVRNFRRQQLPRPAPQPTSTVSPPKPPATSGTPSQISLLVKVYMDGRPIGRKVNLTINNSYDKLKSAVEDMFQQYISDTGVSSSSCGQKLNLLHSSKYVLTYMDHEGDLMLVGGDVPWEDFTTNVQRLRITKGDDIG</sequence>
<dbReference type="SUPFAM" id="SSF54277">
    <property type="entry name" value="CAD &amp; PB1 domains"/>
    <property type="match status" value="1"/>
</dbReference>
<feature type="compositionally biased region" description="Polar residues" evidence="5">
    <location>
        <begin position="434"/>
        <end position="446"/>
    </location>
</feature>
<dbReference type="InterPro" id="IPR033389">
    <property type="entry name" value="AUX/IAA_dom"/>
</dbReference>
<feature type="region of interest" description="Disordered" evidence="5">
    <location>
        <begin position="402"/>
        <end position="611"/>
    </location>
</feature>
<feature type="region of interest" description="Disordered" evidence="5">
    <location>
        <begin position="323"/>
        <end position="390"/>
    </location>
</feature>
<keyword evidence="2 4" id="KW-0678">Repressor</keyword>
<feature type="compositionally biased region" description="Gly residues" evidence="5">
    <location>
        <begin position="324"/>
        <end position="333"/>
    </location>
</feature>
<evidence type="ECO:0000256" key="2">
    <source>
        <dbReference type="ARBA" id="ARBA00022491"/>
    </source>
</evidence>
<name>A0ABP1AP52_9BRYO</name>
<feature type="domain" description="PB1" evidence="6">
    <location>
        <begin position="614"/>
        <end position="712"/>
    </location>
</feature>
<dbReference type="PANTHER" id="PTHR31734">
    <property type="entry name" value="AUXIN-RESPONSIVE PROTEIN IAA17"/>
    <property type="match status" value="1"/>
</dbReference>
<keyword evidence="4" id="KW-0539">Nucleus</keyword>
<evidence type="ECO:0000256" key="4">
    <source>
        <dbReference type="RuleBase" id="RU004549"/>
    </source>
</evidence>
<dbReference type="Gene3D" id="3.10.20.90">
    <property type="entry name" value="Phosphatidylinositol 3-kinase Catalytic Subunit, Chain A, domain 1"/>
    <property type="match status" value="1"/>
</dbReference>
<keyword evidence="3 4" id="KW-0927">Auxin signaling pathway</keyword>
<feature type="compositionally biased region" description="Pro residues" evidence="5">
    <location>
        <begin position="456"/>
        <end position="473"/>
    </location>
</feature>
<feature type="region of interest" description="Disordered" evidence="5">
    <location>
        <begin position="211"/>
        <end position="246"/>
    </location>
</feature>
<dbReference type="InterPro" id="IPR003311">
    <property type="entry name" value="AUX_IAA"/>
</dbReference>
<dbReference type="Proteomes" id="UP001497522">
    <property type="component" value="Chromosome 14"/>
</dbReference>
<evidence type="ECO:0000256" key="5">
    <source>
        <dbReference type="SAM" id="MobiDB-lite"/>
    </source>
</evidence>
<evidence type="ECO:0000313" key="7">
    <source>
        <dbReference type="EMBL" id="CAK9864283.1"/>
    </source>
</evidence>
<dbReference type="EMBL" id="OZ023715">
    <property type="protein sequence ID" value="CAK9864283.1"/>
    <property type="molecule type" value="Genomic_DNA"/>
</dbReference>
<reference evidence="7" key="1">
    <citation type="submission" date="2024-03" db="EMBL/GenBank/DDBJ databases">
        <authorList>
            <consortium name="ELIXIR-Norway"/>
            <consortium name="Elixir Norway"/>
        </authorList>
    </citation>
    <scope>NUCLEOTIDE SEQUENCE</scope>
</reference>
<dbReference type="Pfam" id="PF02309">
    <property type="entry name" value="AUX_IAA"/>
    <property type="match status" value="1"/>
</dbReference>
<keyword evidence="4" id="KW-0804">Transcription</keyword>
<gene>
    <name evidence="7" type="ORF">CSSPJE1EN2_LOCUS7278</name>
</gene>
<dbReference type="PANTHER" id="PTHR31734:SF28">
    <property type="entry name" value="AUXIN-RESPONSIVE PROTEIN IAA13"/>
    <property type="match status" value="1"/>
</dbReference>